<sequence length="130" mass="14598">MHLRPSNPFQSGRLLLIAFLSVILRCPVRSPVRRICSALKTKDRKSRIEDVEKKRERDVVSEQRHSHPASISLNLSAMFFFSYQKKASGRVELSRGISLKPGPTGPTSAVVSLEECKGGCCCKKGWYHAR</sequence>
<organism evidence="2">
    <name type="scientific">Anopheles darlingi</name>
    <name type="common">Mosquito</name>
    <dbReference type="NCBI Taxonomy" id="43151"/>
    <lineage>
        <taxon>Eukaryota</taxon>
        <taxon>Metazoa</taxon>
        <taxon>Ecdysozoa</taxon>
        <taxon>Arthropoda</taxon>
        <taxon>Hexapoda</taxon>
        <taxon>Insecta</taxon>
        <taxon>Pterygota</taxon>
        <taxon>Neoptera</taxon>
        <taxon>Endopterygota</taxon>
        <taxon>Diptera</taxon>
        <taxon>Nematocera</taxon>
        <taxon>Culicoidea</taxon>
        <taxon>Culicidae</taxon>
        <taxon>Anophelinae</taxon>
        <taxon>Anopheles</taxon>
    </lineage>
</organism>
<dbReference type="EMBL" id="GGFL01007071">
    <property type="protein sequence ID" value="MBW71249.1"/>
    <property type="molecule type" value="Transcribed_RNA"/>
</dbReference>
<proteinExistence type="predicted"/>
<reference evidence="2" key="1">
    <citation type="submission" date="2018-01" db="EMBL/GenBank/DDBJ databases">
        <title>An insight into the sialome of Amazonian anophelines.</title>
        <authorList>
            <person name="Ribeiro J.M."/>
            <person name="Scarpassa V."/>
            <person name="Calvo E."/>
        </authorList>
    </citation>
    <scope>NUCLEOTIDE SEQUENCE</scope>
</reference>
<feature type="signal peptide" evidence="1">
    <location>
        <begin position="1"/>
        <end position="25"/>
    </location>
</feature>
<evidence type="ECO:0000313" key="2">
    <source>
        <dbReference type="EMBL" id="MBW71249.1"/>
    </source>
</evidence>
<keyword evidence="1" id="KW-0732">Signal</keyword>
<feature type="chain" id="PRO_5014818099" evidence="1">
    <location>
        <begin position="26"/>
        <end position="130"/>
    </location>
</feature>
<accession>A0A2M4D142</accession>
<dbReference type="AlphaFoldDB" id="A0A2M4D142"/>
<protein>
    <submittedName>
        <fullName evidence="2">Putative secreted protein</fullName>
    </submittedName>
</protein>
<evidence type="ECO:0000256" key="1">
    <source>
        <dbReference type="SAM" id="SignalP"/>
    </source>
</evidence>
<name>A0A2M4D142_ANODA</name>